<sequence length="154" mass="16858">MKVSIGLVASLLLMFVGANMAKEVMMEENELAHKLVKRGIQLSSPTPPQCGNNGDSCLSNKCCIGYSCVYGSCKSCNPRKCKKTRDCCDDSSCVSGNCKSCLPRKCKKTRDCCYGSSCVIGNCKSCQERTCKRRNDCCGGYTCSYKKCVRSKKE</sequence>
<evidence type="ECO:0000313" key="2">
    <source>
        <dbReference type="EMBL" id="AHF20947.1"/>
    </source>
</evidence>
<dbReference type="EMBL" id="KJ002673">
    <property type="protein sequence ID" value="AHF20947.1"/>
    <property type="molecule type" value="mRNA"/>
</dbReference>
<dbReference type="AlphaFoldDB" id="A0A0A7ACP5"/>
<keyword evidence="1" id="KW-0732">Signal</keyword>
<protein>
    <submittedName>
        <fullName evidence="2">Multi-CRP-I 2</fullName>
    </submittedName>
</protein>
<proteinExistence type="evidence at transcript level"/>
<feature type="signal peptide" evidence="1">
    <location>
        <begin position="1"/>
        <end position="21"/>
    </location>
</feature>
<name>A0A0A7ACP5_MYTGA</name>
<accession>A0A0A7ACP5</accession>
<evidence type="ECO:0000256" key="1">
    <source>
        <dbReference type="SAM" id="SignalP"/>
    </source>
</evidence>
<reference evidence="2" key="1">
    <citation type="journal article" date="2015" name="Genome Biol. Evol.">
        <title>Identification and Characterization of a Novel Family of Cysteine-Rich Peptides (MgCRP-I) from Mytilus galloprovincialis.</title>
        <authorList>
            <person name="Gerdol M."/>
            <person name="Puillandre N."/>
            <person name="De Moro G."/>
            <person name="Guarnaccia C."/>
            <person name="Lucafo M."/>
            <person name="Benincasa M."/>
            <person name="Zlatev V."/>
            <person name="Manfrin C."/>
            <person name="Torboli V."/>
            <person name="Giulianini P.G."/>
            <person name="Sava G."/>
            <person name="Venier P."/>
            <person name="Pallavicini A."/>
        </authorList>
    </citation>
    <scope>NUCLEOTIDE SEQUENCE</scope>
</reference>
<feature type="chain" id="PRO_5002025374" evidence="1">
    <location>
        <begin position="22"/>
        <end position="154"/>
    </location>
</feature>
<organism evidence="2">
    <name type="scientific">Mytilus galloprovincialis</name>
    <name type="common">Mediterranean mussel</name>
    <dbReference type="NCBI Taxonomy" id="29158"/>
    <lineage>
        <taxon>Eukaryota</taxon>
        <taxon>Metazoa</taxon>
        <taxon>Spiralia</taxon>
        <taxon>Lophotrochozoa</taxon>
        <taxon>Mollusca</taxon>
        <taxon>Bivalvia</taxon>
        <taxon>Autobranchia</taxon>
        <taxon>Pteriomorphia</taxon>
        <taxon>Mytilida</taxon>
        <taxon>Mytiloidea</taxon>
        <taxon>Mytilidae</taxon>
        <taxon>Mytilinae</taxon>
        <taxon>Mytilus</taxon>
    </lineage>
</organism>